<reference evidence="2" key="1">
    <citation type="journal article" date="2023" name="G3 (Bethesda)">
        <title>Genome assembly and association tests identify interacting loci associated with vigor, precocity, and sex in interspecific pistachio rootstocks.</title>
        <authorList>
            <person name="Palmer W."/>
            <person name="Jacygrad E."/>
            <person name="Sagayaradj S."/>
            <person name="Cavanaugh K."/>
            <person name="Han R."/>
            <person name="Bertier L."/>
            <person name="Beede B."/>
            <person name="Kafkas S."/>
            <person name="Golino D."/>
            <person name="Preece J."/>
            <person name="Michelmore R."/>
        </authorList>
    </citation>
    <scope>NUCLEOTIDE SEQUENCE [LARGE SCALE GENOMIC DNA]</scope>
</reference>
<evidence type="ECO:0000313" key="1">
    <source>
        <dbReference type="EMBL" id="KAJ0091922.1"/>
    </source>
</evidence>
<organism evidence="1 2">
    <name type="scientific">Pistacia atlantica</name>
    <dbReference type="NCBI Taxonomy" id="434234"/>
    <lineage>
        <taxon>Eukaryota</taxon>
        <taxon>Viridiplantae</taxon>
        <taxon>Streptophyta</taxon>
        <taxon>Embryophyta</taxon>
        <taxon>Tracheophyta</taxon>
        <taxon>Spermatophyta</taxon>
        <taxon>Magnoliopsida</taxon>
        <taxon>eudicotyledons</taxon>
        <taxon>Gunneridae</taxon>
        <taxon>Pentapetalae</taxon>
        <taxon>rosids</taxon>
        <taxon>malvids</taxon>
        <taxon>Sapindales</taxon>
        <taxon>Anacardiaceae</taxon>
        <taxon>Pistacia</taxon>
    </lineage>
</organism>
<dbReference type="Proteomes" id="UP001164250">
    <property type="component" value="Chromosome 7"/>
</dbReference>
<accession>A0ACC1AYY9</accession>
<comment type="caution">
    <text evidence="1">The sequence shown here is derived from an EMBL/GenBank/DDBJ whole genome shotgun (WGS) entry which is preliminary data.</text>
</comment>
<evidence type="ECO:0000313" key="2">
    <source>
        <dbReference type="Proteomes" id="UP001164250"/>
    </source>
</evidence>
<keyword evidence="2" id="KW-1185">Reference proteome</keyword>
<name>A0ACC1AYY9_9ROSI</name>
<gene>
    <name evidence="1" type="ORF">Patl1_26043</name>
</gene>
<sequence>MFSLGVKPIRLTYPFVLKSAASLCLGDLGRALHGVVVKVGVEFDTFVRVCLVDMLNVAIRNALVDMYAKCGNIEAASLVFVKTKEKDILTWTAMIWGWAIHGHFERAIQCFKEMMYSGIKPDGIVFLAILTACSYAGQDRSARTGSEVHSKNADRS</sequence>
<protein>
    <submittedName>
        <fullName evidence="1">Uncharacterized protein</fullName>
    </submittedName>
</protein>
<proteinExistence type="predicted"/>
<dbReference type="EMBL" id="CM047903">
    <property type="protein sequence ID" value="KAJ0091922.1"/>
    <property type="molecule type" value="Genomic_DNA"/>
</dbReference>